<dbReference type="EMBL" id="KZ772824">
    <property type="protein sequence ID" value="PTQ28816.1"/>
    <property type="molecule type" value="Genomic_DNA"/>
</dbReference>
<dbReference type="Proteomes" id="UP000244005">
    <property type="component" value="Unassembled WGS sequence"/>
</dbReference>
<proteinExistence type="predicted"/>
<name>A0A2R6W4M4_MARPO</name>
<reference evidence="2" key="1">
    <citation type="journal article" date="2017" name="Cell">
        <title>Insights into land plant evolution garnered from the Marchantia polymorpha genome.</title>
        <authorList>
            <person name="Bowman J.L."/>
            <person name="Kohchi T."/>
            <person name="Yamato K.T."/>
            <person name="Jenkins J."/>
            <person name="Shu S."/>
            <person name="Ishizaki K."/>
            <person name="Yamaoka S."/>
            <person name="Nishihama R."/>
            <person name="Nakamura Y."/>
            <person name="Berger F."/>
            <person name="Adam C."/>
            <person name="Aki S.S."/>
            <person name="Althoff F."/>
            <person name="Araki T."/>
            <person name="Arteaga-Vazquez M.A."/>
            <person name="Balasubrmanian S."/>
            <person name="Barry K."/>
            <person name="Bauer D."/>
            <person name="Boehm C.R."/>
            <person name="Briginshaw L."/>
            <person name="Caballero-Perez J."/>
            <person name="Catarino B."/>
            <person name="Chen F."/>
            <person name="Chiyoda S."/>
            <person name="Chovatia M."/>
            <person name="Davies K.M."/>
            <person name="Delmans M."/>
            <person name="Demura T."/>
            <person name="Dierschke T."/>
            <person name="Dolan L."/>
            <person name="Dorantes-Acosta A.E."/>
            <person name="Eklund D.M."/>
            <person name="Florent S.N."/>
            <person name="Flores-Sandoval E."/>
            <person name="Fujiyama A."/>
            <person name="Fukuzawa H."/>
            <person name="Galik B."/>
            <person name="Grimanelli D."/>
            <person name="Grimwood J."/>
            <person name="Grossniklaus U."/>
            <person name="Hamada T."/>
            <person name="Haseloff J."/>
            <person name="Hetherington A.J."/>
            <person name="Higo A."/>
            <person name="Hirakawa Y."/>
            <person name="Hundley H.N."/>
            <person name="Ikeda Y."/>
            <person name="Inoue K."/>
            <person name="Inoue S.I."/>
            <person name="Ishida S."/>
            <person name="Jia Q."/>
            <person name="Kakita M."/>
            <person name="Kanazawa T."/>
            <person name="Kawai Y."/>
            <person name="Kawashima T."/>
            <person name="Kennedy M."/>
            <person name="Kinose K."/>
            <person name="Kinoshita T."/>
            <person name="Kohara Y."/>
            <person name="Koide E."/>
            <person name="Komatsu K."/>
            <person name="Kopischke S."/>
            <person name="Kubo M."/>
            <person name="Kyozuka J."/>
            <person name="Lagercrantz U."/>
            <person name="Lin S.S."/>
            <person name="Lindquist E."/>
            <person name="Lipzen A.M."/>
            <person name="Lu C.W."/>
            <person name="De Luna E."/>
            <person name="Martienssen R.A."/>
            <person name="Minamino N."/>
            <person name="Mizutani M."/>
            <person name="Mizutani M."/>
            <person name="Mochizuki N."/>
            <person name="Monte I."/>
            <person name="Mosher R."/>
            <person name="Nagasaki H."/>
            <person name="Nakagami H."/>
            <person name="Naramoto S."/>
            <person name="Nishitani K."/>
            <person name="Ohtani M."/>
            <person name="Okamoto T."/>
            <person name="Okumura M."/>
            <person name="Phillips J."/>
            <person name="Pollak B."/>
            <person name="Reinders A."/>
            <person name="Rovekamp M."/>
            <person name="Sano R."/>
            <person name="Sawa S."/>
            <person name="Schmid M.W."/>
            <person name="Shirakawa M."/>
            <person name="Solano R."/>
            <person name="Spunde A."/>
            <person name="Suetsugu N."/>
            <person name="Sugano S."/>
            <person name="Sugiyama A."/>
            <person name="Sun R."/>
            <person name="Suzuki Y."/>
            <person name="Takenaka M."/>
            <person name="Takezawa D."/>
            <person name="Tomogane H."/>
            <person name="Tsuzuki M."/>
            <person name="Ueda T."/>
            <person name="Umeda M."/>
            <person name="Ward J.M."/>
            <person name="Watanabe Y."/>
            <person name="Yazaki K."/>
            <person name="Yokoyama R."/>
            <person name="Yoshitake Y."/>
            <person name="Yotsui I."/>
            <person name="Zachgo S."/>
            <person name="Schmutz J."/>
        </authorList>
    </citation>
    <scope>NUCLEOTIDE SEQUENCE [LARGE SCALE GENOMIC DNA]</scope>
    <source>
        <strain evidence="2">Tak-1</strain>
    </source>
</reference>
<dbReference type="AlphaFoldDB" id="A0A2R6W4M4"/>
<accession>A0A2R6W4M4</accession>
<evidence type="ECO:0000313" key="2">
    <source>
        <dbReference type="Proteomes" id="UP000244005"/>
    </source>
</evidence>
<sequence>MTCLPLISRNGSRCLSAKFYNVKKRDASTEFRNRSAYHNKPLSSFRRRMPKERQGLWWALTKNHKLVRLLLVLRQNGAVWFAHQCINSRFSKV</sequence>
<organism evidence="1 2">
    <name type="scientific">Marchantia polymorpha</name>
    <name type="common">Common liverwort</name>
    <name type="synonym">Marchantia aquatica</name>
    <dbReference type="NCBI Taxonomy" id="3197"/>
    <lineage>
        <taxon>Eukaryota</taxon>
        <taxon>Viridiplantae</taxon>
        <taxon>Streptophyta</taxon>
        <taxon>Embryophyta</taxon>
        <taxon>Marchantiophyta</taxon>
        <taxon>Marchantiopsida</taxon>
        <taxon>Marchantiidae</taxon>
        <taxon>Marchantiales</taxon>
        <taxon>Marchantiaceae</taxon>
        <taxon>Marchantia</taxon>
    </lineage>
</organism>
<protein>
    <submittedName>
        <fullName evidence="1">Uncharacterized protein</fullName>
    </submittedName>
</protein>
<keyword evidence="2" id="KW-1185">Reference proteome</keyword>
<dbReference type="Gramene" id="Mp8g16240.1">
    <property type="protein sequence ID" value="Mp8g16240.1.cds1"/>
    <property type="gene ID" value="Mp8g16240"/>
</dbReference>
<gene>
    <name evidence="1" type="ORF">MARPO_0154s0040</name>
</gene>
<evidence type="ECO:0000313" key="1">
    <source>
        <dbReference type="EMBL" id="PTQ28816.1"/>
    </source>
</evidence>